<dbReference type="GO" id="GO:0090657">
    <property type="term" value="P:telomeric loop disassembly"/>
    <property type="evidence" value="ECO:0007669"/>
    <property type="project" value="TreeGrafter"/>
</dbReference>
<protein>
    <submittedName>
        <fullName evidence="5">Regulator of telomere elongation helicase 1</fullName>
    </submittedName>
</protein>
<evidence type="ECO:0000259" key="4">
    <source>
        <dbReference type="PROSITE" id="PS51193"/>
    </source>
</evidence>
<evidence type="ECO:0000256" key="3">
    <source>
        <dbReference type="ARBA" id="ARBA00022840"/>
    </source>
</evidence>
<sequence>MPKIILSGVTVDFPFQPYKCQEEYMAKVLECLQKVKLVPGGWVNVGRTSAKTRHSPRPIHCGQSYCVKGTFRTWGSVTPEGCLTWAPGCYKLCPYYLSRNLKQQADIIFMPYNYLLDAKSRRAHGIDLKGTVVIFDEAHNVEKMCEESASFDLKKSLEQDLATPILDIEDLVKSGNRHKLCPYYLSRNLKQQADIIFMPYNYLLDAKSRRAHGIDLKGTVVILDEAHNVEKMCEESASFDLTPRDVASGLDVLDQILEEQSRGSSAWSSAQTPTQG</sequence>
<dbReference type="PROSITE" id="PS51193">
    <property type="entry name" value="HELICASE_ATP_BIND_2"/>
    <property type="match status" value="1"/>
</dbReference>
<gene>
    <name evidence="5" type="ORF">D623_10012840</name>
</gene>
<dbReference type="Pfam" id="PF06733">
    <property type="entry name" value="DEAD_2"/>
    <property type="match status" value="2"/>
</dbReference>
<dbReference type="PANTHER" id="PTHR11472:SF34">
    <property type="entry name" value="REGULATOR OF TELOMERE ELONGATION HELICASE 1"/>
    <property type="match status" value="1"/>
</dbReference>
<evidence type="ECO:0000313" key="5">
    <source>
        <dbReference type="EMBL" id="EPQ09406.1"/>
    </source>
</evidence>
<dbReference type="Gene3D" id="3.40.50.300">
    <property type="entry name" value="P-loop containing nucleotide triphosphate hydrolases"/>
    <property type="match status" value="2"/>
</dbReference>
<dbReference type="InterPro" id="IPR045028">
    <property type="entry name" value="DinG/Rad3-like"/>
</dbReference>
<dbReference type="EMBL" id="KE162719">
    <property type="protein sequence ID" value="EPQ09406.1"/>
    <property type="molecule type" value="Genomic_DNA"/>
</dbReference>
<dbReference type="GO" id="GO:0010569">
    <property type="term" value="P:regulation of double-strand break repair via homologous recombination"/>
    <property type="evidence" value="ECO:0007669"/>
    <property type="project" value="TreeGrafter"/>
</dbReference>
<evidence type="ECO:0000256" key="2">
    <source>
        <dbReference type="ARBA" id="ARBA00022801"/>
    </source>
</evidence>
<dbReference type="GO" id="GO:0005524">
    <property type="term" value="F:ATP binding"/>
    <property type="evidence" value="ECO:0007669"/>
    <property type="project" value="UniProtKB-KW"/>
</dbReference>
<dbReference type="GO" id="GO:0016818">
    <property type="term" value="F:hydrolase activity, acting on acid anhydrides, in phosphorus-containing anhydrides"/>
    <property type="evidence" value="ECO:0007669"/>
    <property type="project" value="InterPro"/>
</dbReference>
<proteinExistence type="predicted"/>
<keyword evidence="5" id="KW-0347">Helicase</keyword>
<dbReference type="AlphaFoldDB" id="S7MXT9"/>
<dbReference type="GO" id="GO:1904430">
    <property type="term" value="P:negative regulation of t-circle formation"/>
    <property type="evidence" value="ECO:0007669"/>
    <property type="project" value="TreeGrafter"/>
</dbReference>
<dbReference type="GO" id="GO:0003678">
    <property type="term" value="F:DNA helicase activity"/>
    <property type="evidence" value="ECO:0007669"/>
    <property type="project" value="InterPro"/>
</dbReference>
<name>S7MXT9_MYOBR</name>
<keyword evidence="2" id="KW-0378">Hydrolase</keyword>
<organism evidence="5 6">
    <name type="scientific">Myotis brandtii</name>
    <name type="common">Brandt's bat</name>
    <dbReference type="NCBI Taxonomy" id="109478"/>
    <lineage>
        <taxon>Eukaryota</taxon>
        <taxon>Metazoa</taxon>
        <taxon>Chordata</taxon>
        <taxon>Craniata</taxon>
        <taxon>Vertebrata</taxon>
        <taxon>Euteleostomi</taxon>
        <taxon>Mammalia</taxon>
        <taxon>Eutheria</taxon>
        <taxon>Laurasiatheria</taxon>
        <taxon>Chiroptera</taxon>
        <taxon>Yangochiroptera</taxon>
        <taxon>Vespertilionidae</taxon>
        <taxon>Myotis</taxon>
    </lineage>
</organism>
<dbReference type="Proteomes" id="UP000052978">
    <property type="component" value="Unassembled WGS sequence"/>
</dbReference>
<dbReference type="GO" id="GO:0070182">
    <property type="term" value="F:DNA polymerase binding"/>
    <property type="evidence" value="ECO:0007669"/>
    <property type="project" value="TreeGrafter"/>
</dbReference>
<accession>S7MXT9</accession>
<keyword evidence="1" id="KW-0547">Nucleotide-binding</keyword>
<dbReference type="GO" id="GO:0045910">
    <property type="term" value="P:negative regulation of DNA recombination"/>
    <property type="evidence" value="ECO:0007669"/>
    <property type="project" value="TreeGrafter"/>
</dbReference>
<dbReference type="InterPro" id="IPR014013">
    <property type="entry name" value="Helic_SF1/SF2_ATP-bd_DinG/Rad3"/>
</dbReference>
<feature type="domain" description="Helicase ATP-binding" evidence="4">
    <location>
        <begin position="7"/>
        <end position="270"/>
    </location>
</feature>
<evidence type="ECO:0000256" key="1">
    <source>
        <dbReference type="ARBA" id="ARBA00022741"/>
    </source>
</evidence>
<dbReference type="InterPro" id="IPR027417">
    <property type="entry name" value="P-loop_NTPase"/>
</dbReference>
<dbReference type="InterPro" id="IPR010614">
    <property type="entry name" value="RAD3-like_helicase_DEAD"/>
</dbReference>
<dbReference type="InterPro" id="IPR006554">
    <property type="entry name" value="Helicase-like_DEXD_c2"/>
</dbReference>
<dbReference type="GO" id="GO:0005634">
    <property type="term" value="C:nucleus"/>
    <property type="evidence" value="ECO:0007669"/>
    <property type="project" value="TreeGrafter"/>
</dbReference>
<dbReference type="SMART" id="SM00488">
    <property type="entry name" value="DEXDc2"/>
    <property type="match status" value="1"/>
</dbReference>
<keyword evidence="6" id="KW-1185">Reference proteome</keyword>
<evidence type="ECO:0000313" key="6">
    <source>
        <dbReference type="Proteomes" id="UP000052978"/>
    </source>
</evidence>
<dbReference type="GO" id="GO:0003677">
    <property type="term" value="F:DNA binding"/>
    <property type="evidence" value="ECO:0007669"/>
    <property type="project" value="InterPro"/>
</dbReference>
<keyword evidence="3" id="KW-0067">ATP-binding</keyword>
<dbReference type="PANTHER" id="PTHR11472">
    <property type="entry name" value="DNA REPAIR DEAD HELICASE RAD3/XP-D SUBFAMILY MEMBER"/>
    <property type="match status" value="1"/>
</dbReference>
<reference evidence="5 6" key="1">
    <citation type="journal article" date="2013" name="Nat. Commun.">
        <title>Genome analysis reveals insights into physiology and longevity of the Brandt's bat Myotis brandtii.</title>
        <authorList>
            <person name="Seim I."/>
            <person name="Fang X."/>
            <person name="Xiong Z."/>
            <person name="Lobanov A.V."/>
            <person name="Huang Z."/>
            <person name="Ma S."/>
            <person name="Feng Y."/>
            <person name="Turanov A.A."/>
            <person name="Zhu Y."/>
            <person name="Lenz T.L."/>
            <person name="Gerashchenko M.V."/>
            <person name="Fan D."/>
            <person name="Hee Yim S."/>
            <person name="Yao X."/>
            <person name="Jordan D."/>
            <person name="Xiong Y."/>
            <person name="Ma Y."/>
            <person name="Lyapunov A.N."/>
            <person name="Chen G."/>
            <person name="Kulakova O.I."/>
            <person name="Sun Y."/>
            <person name="Lee S.G."/>
            <person name="Bronson R.T."/>
            <person name="Moskalev A.A."/>
            <person name="Sunyaev S.R."/>
            <person name="Zhang G."/>
            <person name="Krogh A."/>
            <person name="Wang J."/>
            <person name="Gladyshev V.N."/>
        </authorList>
    </citation>
    <scope>NUCLEOTIDE SEQUENCE [LARGE SCALE GENOMIC DNA]</scope>
</reference>